<proteinExistence type="predicted"/>
<dbReference type="AlphaFoldDB" id="A0AAD3SMS0"/>
<evidence type="ECO:0000313" key="3">
    <source>
        <dbReference type="Proteomes" id="UP001279734"/>
    </source>
</evidence>
<protein>
    <submittedName>
        <fullName evidence="2">Uncharacterized protein</fullName>
    </submittedName>
</protein>
<accession>A0AAD3SMS0</accession>
<feature type="region of interest" description="Disordered" evidence="1">
    <location>
        <begin position="1"/>
        <end position="20"/>
    </location>
</feature>
<organism evidence="2 3">
    <name type="scientific">Nepenthes gracilis</name>
    <name type="common">Slender pitcher plant</name>
    <dbReference type="NCBI Taxonomy" id="150966"/>
    <lineage>
        <taxon>Eukaryota</taxon>
        <taxon>Viridiplantae</taxon>
        <taxon>Streptophyta</taxon>
        <taxon>Embryophyta</taxon>
        <taxon>Tracheophyta</taxon>
        <taxon>Spermatophyta</taxon>
        <taxon>Magnoliopsida</taxon>
        <taxon>eudicotyledons</taxon>
        <taxon>Gunneridae</taxon>
        <taxon>Pentapetalae</taxon>
        <taxon>Caryophyllales</taxon>
        <taxon>Nepenthaceae</taxon>
        <taxon>Nepenthes</taxon>
    </lineage>
</organism>
<evidence type="ECO:0000313" key="2">
    <source>
        <dbReference type="EMBL" id="GMH14645.1"/>
    </source>
</evidence>
<name>A0AAD3SMS0_NEPGR</name>
<sequence length="229" mass="23711">MTLKPISPAPTLSFSSDFDSPPLASSAPLLVIRGASNVSQTANPILGGLPSSAEAPSSSGVTLSPPTSLERLSRIAESQAILVDRSKSAVQASSSWAAVVCKDVPEEGSNPGISRGAASLLRTGNPSPGMDETEFDFKDAKKTALGPGEEEWGTFCAQGHAESISVSSMDDVETEPVSLAPSDRGEAPRIESAQAFCHPVLEGHCSDQLVTVYAPLLPDEDLLIVDPLG</sequence>
<dbReference type="EMBL" id="BSYO01000014">
    <property type="protein sequence ID" value="GMH14645.1"/>
    <property type="molecule type" value="Genomic_DNA"/>
</dbReference>
<feature type="region of interest" description="Disordered" evidence="1">
    <location>
        <begin position="166"/>
        <end position="186"/>
    </location>
</feature>
<reference evidence="2" key="1">
    <citation type="submission" date="2023-05" db="EMBL/GenBank/DDBJ databases">
        <title>Nepenthes gracilis genome sequencing.</title>
        <authorList>
            <person name="Fukushima K."/>
        </authorList>
    </citation>
    <scope>NUCLEOTIDE SEQUENCE</scope>
    <source>
        <strain evidence="2">SING2019-196</strain>
    </source>
</reference>
<feature type="region of interest" description="Disordered" evidence="1">
    <location>
        <begin position="108"/>
        <end position="134"/>
    </location>
</feature>
<gene>
    <name evidence="2" type="ORF">Nepgr_016486</name>
</gene>
<evidence type="ECO:0000256" key="1">
    <source>
        <dbReference type="SAM" id="MobiDB-lite"/>
    </source>
</evidence>
<dbReference type="Proteomes" id="UP001279734">
    <property type="component" value="Unassembled WGS sequence"/>
</dbReference>
<comment type="caution">
    <text evidence="2">The sequence shown here is derived from an EMBL/GenBank/DDBJ whole genome shotgun (WGS) entry which is preliminary data.</text>
</comment>
<keyword evidence="3" id="KW-1185">Reference proteome</keyword>